<feature type="compositionally biased region" description="Polar residues" evidence="6">
    <location>
        <begin position="265"/>
        <end position="281"/>
    </location>
</feature>
<keyword evidence="9" id="KW-1185">Reference proteome</keyword>
<dbReference type="Proteomes" id="UP001212997">
    <property type="component" value="Unassembled WGS sequence"/>
</dbReference>
<evidence type="ECO:0000313" key="8">
    <source>
        <dbReference type="EMBL" id="KAJ3491828.1"/>
    </source>
</evidence>
<keyword evidence="2 4" id="KW-0863">Zinc-finger</keyword>
<accession>A0AAD5YIH7</accession>
<dbReference type="PROSITE" id="PS50089">
    <property type="entry name" value="ZF_RING_2"/>
    <property type="match status" value="1"/>
</dbReference>
<name>A0AAD5YIH7_9APHY</name>
<dbReference type="InterPro" id="IPR047134">
    <property type="entry name" value="RNF4"/>
</dbReference>
<feature type="region of interest" description="Disordered" evidence="6">
    <location>
        <begin position="225"/>
        <end position="306"/>
    </location>
</feature>
<proteinExistence type="predicted"/>
<dbReference type="InterPro" id="IPR001841">
    <property type="entry name" value="Znf_RING"/>
</dbReference>
<dbReference type="GO" id="GO:0008270">
    <property type="term" value="F:zinc ion binding"/>
    <property type="evidence" value="ECO:0007669"/>
    <property type="project" value="UniProtKB-KW"/>
</dbReference>
<dbReference type="EMBL" id="JANAWD010000006">
    <property type="protein sequence ID" value="KAJ3491828.1"/>
    <property type="molecule type" value="Genomic_DNA"/>
</dbReference>
<evidence type="ECO:0000313" key="9">
    <source>
        <dbReference type="Proteomes" id="UP001212997"/>
    </source>
</evidence>
<dbReference type="InterPro" id="IPR013083">
    <property type="entry name" value="Znf_RING/FYVE/PHD"/>
</dbReference>
<feature type="coiled-coil region" evidence="5">
    <location>
        <begin position="322"/>
        <end position="371"/>
    </location>
</feature>
<organism evidence="8 9">
    <name type="scientific">Meripilus lineatus</name>
    <dbReference type="NCBI Taxonomy" id="2056292"/>
    <lineage>
        <taxon>Eukaryota</taxon>
        <taxon>Fungi</taxon>
        <taxon>Dikarya</taxon>
        <taxon>Basidiomycota</taxon>
        <taxon>Agaricomycotina</taxon>
        <taxon>Agaricomycetes</taxon>
        <taxon>Polyporales</taxon>
        <taxon>Meripilaceae</taxon>
        <taxon>Meripilus</taxon>
    </lineage>
</organism>
<feature type="compositionally biased region" description="Polar residues" evidence="6">
    <location>
        <begin position="480"/>
        <end position="489"/>
    </location>
</feature>
<reference evidence="8" key="1">
    <citation type="submission" date="2022-07" db="EMBL/GenBank/DDBJ databases">
        <title>Genome Sequence of Physisporinus lineatus.</title>
        <authorList>
            <person name="Buettner E."/>
        </authorList>
    </citation>
    <scope>NUCLEOTIDE SEQUENCE</scope>
    <source>
        <strain evidence="8">VT162</strain>
    </source>
</reference>
<evidence type="ECO:0000256" key="3">
    <source>
        <dbReference type="ARBA" id="ARBA00022833"/>
    </source>
</evidence>
<keyword evidence="5" id="KW-0175">Coiled coil</keyword>
<keyword evidence="1" id="KW-0479">Metal-binding</keyword>
<comment type="caution">
    <text evidence="8">The sequence shown here is derived from an EMBL/GenBank/DDBJ whole genome shotgun (WGS) entry which is preliminary data.</text>
</comment>
<feature type="domain" description="RING-type" evidence="7">
    <location>
        <begin position="374"/>
        <end position="425"/>
    </location>
</feature>
<feature type="compositionally biased region" description="Polar residues" evidence="6">
    <location>
        <begin position="463"/>
        <end position="473"/>
    </location>
</feature>
<dbReference type="PROSITE" id="PS00518">
    <property type="entry name" value="ZF_RING_1"/>
    <property type="match status" value="1"/>
</dbReference>
<evidence type="ECO:0000256" key="5">
    <source>
        <dbReference type="SAM" id="Coils"/>
    </source>
</evidence>
<keyword evidence="3" id="KW-0862">Zinc</keyword>
<evidence type="ECO:0000256" key="2">
    <source>
        <dbReference type="ARBA" id="ARBA00022771"/>
    </source>
</evidence>
<evidence type="ECO:0000256" key="4">
    <source>
        <dbReference type="PROSITE-ProRule" id="PRU00175"/>
    </source>
</evidence>
<dbReference type="PANTHER" id="PTHR23041">
    <property type="entry name" value="RING FINGER DOMAIN-CONTAINING"/>
    <property type="match status" value="1"/>
</dbReference>
<dbReference type="SUPFAM" id="SSF57850">
    <property type="entry name" value="RING/U-box"/>
    <property type="match status" value="1"/>
</dbReference>
<evidence type="ECO:0000259" key="7">
    <source>
        <dbReference type="PROSITE" id="PS50089"/>
    </source>
</evidence>
<dbReference type="SMART" id="SM00184">
    <property type="entry name" value="RING"/>
    <property type="match status" value="1"/>
</dbReference>
<sequence length="536" mass="60366">MVGEGLHRPASGTTPWSRSEINAAARSCVYPGAAETGDVFKEKFGLYMVGADPKFRLRSTSSATRGLQSVLPFWVMAQTRDRDGNCPDQSYCDNRRYDVSLAPNRHGSLFKLHIDRDLTQGRQSSFLLAEARHHGDKIASCWNGEIHEESHFELEAVCSASTTVATDPSEFTRYGSPKSQYCSLIDGLPFVSSERKRLKIPTALRRNAIKPEELSQLAINPSASTALRRKTSSTSIGQKYLEEQDTDPSTEQDTDPSTEHDSDGTDASTPTGGKQQNNSSGRDGRARLKRKRDDIQDSDRPTEYENITHELEKKLRDQRRSLERREQWLDEKEKRLETLEDNLLELEAKLIQAEEETISEAERTLARLEEDFSCSLCFDIMAYPLILSQPKCGHTFCAICILKWFFSHLHDCGQWHETLECPICRTQLPAISDTPPRSMKTCPFAPNRVADSFITDLINSLAPSSDNPSTSSKGKGKDQGQINTGTDLSAWTEGGSSREDWLQRMKRGRDETQKLINKWRSLDAQNFAIMGKRLMT</sequence>
<dbReference type="PANTHER" id="PTHR23041:SF78">
    <property type="entry name" value="E3 UBIQUITIN-PROTEIN LIGASE RNF4"/>
    <property type="match status" value="1"/>
</dbReference>
<gene>
    <name evidence="8" type="ORF">NLI96_g397</name>
</gene>
<dbReference type="Gene3D" id="3.30.40.10">
    <property type="entry name" value="Zinc/RING finger domain, C3HC4 (zinc finger)"/>
    <property type="match status" value="1"/>
</dbReference>
<feature type="compositionally biased region" description="Basic and acidic residues" evidence="6">
    <location>
        <begin position="282"/>
        <end position="306"/>
    </location>
</feature>
<dbReference type="AlphaFoldDB" id="A0AAD5YIH7"/>
<feature type="compositionally biased region" description="Acidic residues" evidence="6">
    <location>
        <begin position="243"/>
        <end position="256"/>
    </location>
</feature>
<feature type="region of interest" description="Disordered" evidence="6">
    <location>
        <begin position="463"/>
        <end position="497"/>
    </location>
</feature>
<evidence type="ECO:0000256" key="6">
    <source>
        <dbReference type="SAM" id="MobiDB-lite"/>
    </source>
</evidence>
<protein>
    <recommendedName>
        <fullName evidence="7">RING-type domain-containing protein</fullName>
    </recommendedName>
</protein>
<evidence type="ECO:0000256" key="1">
    <source>
        <dbReference type="ARBA" id="ARBA00022723"/>
    </source>
</evidence>
<dbReference type="InterPro" id="IPR017907">
    <property type="entry name" value="Znf_RING_CS"/>
</dbReference>